<dbReference type="AlphaFoldDB" id="A0AAD8HZC3"/>
<name>A0AAD8HZC3_9APIA</name>
<dbReference type="EMBL" id="JAUIZM010000007">
    <property type="protein sequence ID" value="KAK1375830.1"/>
    <property type="molecule type" value="Genomic_DNA"/>
</dbReference>
<organism evidence="1 2">
    <name type="scientific">Heracleum sosnowskyi</name>
    <dbReference type="NCBI Taxonomy" id="360622"/>
    <lineage>
        <taxon>Eukaryota</taxon>
        <taxon>Viridiplantae</taxon>
        <taxon>Streptophyta</taxon>
        <taxon>Embryophyta</taxon>
        <taxon>Tracheophyta</taxon>
        <taxon>Spermatophyta</taxon>
        <taxon>Magnoliopsida</taxon>
        <taxon>eudicotyledons</taxon>
        <taxon>Gunneridae</taxon>
        <taxon>Pentapetalae</taxon>
        <taxon>asterids</taxon>
        <taxon>campanulids</taxon>
        <taxon>Apiales</taxon>
        <taxon>Apiaceae</taxon>
        <taxon>Apioideae</taxon>
        <taxon>apioid superclade</taxon>
        <taxon>Tordylieae</taxon>
        <taxon>Tordyliinae</taxon>
        <taxon>Heracleum</taxon>
    </lineage>
</organism>
<dbReference type="PANTHER" id="PTHR34567">
    <property type="entry name" value="FK506-BINDING-LIKE PROTEIN"/>
    <property type="match status" value="1"/>
</dbReference>
<dbReference type="Proteomes" id="UP001237642">
    <property type="component" value="Unassembled WGS sequence"/>
</dbReference>
<evidence type="ECO:0000313" key="1">
    <source>
        <dbReference type="EMBL" id="KAK1375830.1"/>
    </source>
</evidence>
<reference evidence="1" key="2">
    <citation type="submission" date="2023-05" db="EMBL/GenBank/DDBJ databases">
        <authorList>
            <person name="Schelkunov M.I."/>
        </authorList>
    </citation>
    <scope>NUCLEOTIDE SEQUENCE</scope>
    <source>
        <strain evidence="1">Hsosn_3</strain>
        <tissue evidence="1">Leaf</tissue>
    </source>
</reference>
<accession>A0AAD8HZC3</accession>
<dbReference type="PANTHER" id="PTHR34567:SF7">
    <property type="entry name" value="PENTATRICOPEPTIDE REPEAT-CONTAINING-LIKE PROTEIN"/>
    <property type="match status" value="1"/>
</dbReference>
<comment type="caution">
    <text evidence="1">The sequence shown here is derived from an EMBL/GenBank/DDBJ whole genome shotgun (WGS) entry which is preliminary data.</text>
</comment>
<proteinExistence type="predicted"/>
<keyword evidence="2" id="KW-1185">Reference proteome</keyword>
<evidence type="ECO:0000313" key="2">
    <source>
        <dbReference type="Proteomes" id="UP001237642"/>
    </source>
</evidence>
<reference evidence="1" key="1">
    <citation type="submission" date="2023-02" db="EMBL/GenBank/DDBJ databases">
        <title>Genome of toxic invasive species Heracleum sosnowskyi carries increased number of genes despite the absence of recent whole-genome duplications.</title>
        <authorList>
            <person name="Schelkunov M."/>
            <person name="Shtratnikova V."/>
            <person name="Makarenko M."/>
            <person name="Klepikova A."/>
            <person name="Omelchenko D."/>
            <person name="Novikova G."/>
            <person name="Obukhova E."/>
            <person name="Bogdanov V."/>
            <person name="Penin A."/>
            <person name="Logacheva M."/>
        </authorList>
    </citation>
    <scope>NUCLEOTIDE SEQUENCE</scope>
    <source>
        <strain evidence="1">Hsosn_3</strain>
        <tissue evidence="1">Leaf</tissue>
    </source>
</reference>
<sequence>MEAEGRRSYLPENRKQSEQNLVYKVYWVPAWEREFTVKNGGLAWERFVEAKKHIDRDSKVMLWNDSAGEEAFHEAKNRFWFEYNRPRVLDECSSDYWYSKFQQDVDDESLMLISKEEFSQNGGTNNGILNFMFHPVAKIKHYTVNKLLPRTAALLS</sequence>
<protein>
    <submittedName>
        <fullName evidence="1">Uncharacterized protein</fullName>
    </submittedName>
</protein>
<gene>
    <name evidence="1" type="ORF">POM88_032023</name>
</gene>